<name>A0A927EZK6_9ACTN</name>
<dbReference type="PROSITE" id="PS51857">
    <property type="entry name" value="CSD_2"/>
    <property type="match status" value="1"/>
</dbReference>
<feature type="domain" description="CSD" evidence="1">
    <location>
        <begin position="1"/>
        <end position="65"/>
    </location>
</feature>
<dbReference type="Pfam" id="PF00313">
    <property type="entry name" value="CSD"/>
    <property type="match status" value="1"/>
</dbReference>
<dbReference type="InterPro" id="IPR050181">
    <property type="entry name" value="Cold_shock_domain"/>
</dbReference>
<proteinExistence type="predicted"/>
<evidence type="ECO:0000313" key="3">
    <source>
        <dbReference type="Proteomes" id="UP000632289"/>
    </source>
</evidence>
<protein>
    <submittedName>
        <fullName evidence="2">Cold shock domain-containing protein</fullName>
    </submittedName>
</protein>
<evidence type="ECO:0000259" key="1">
    <source>
        <dbReference type="PROSITE" id="PS51857"/>
    </source>
</evidence>
<evidence type="ECO:0000313" key="2">
    <source>
        <dbReference type="EMBL" id="MBD3932378.1"/>
    </source>
</evidence>
<dbReference type="RefSeq" id="WP_191209674.1">
    <property type="nucleotide sequence ID" value="NZ_BAABKL010000026.1"/>
</dbReference>
<sequence length="147" mass="16037">MALGRVVRFDDVRGYGFIVPDDGGEDIFMHANDLRDEKNLYKPGAVVEFRLEHGDRGPKASMVSLAEEAAPRGAGSASASERFSQAAFAADTDGEEDVLCDVLSSREFRQELTEALLESVPTLTGDQIVAVRQRLDRLARGHGWLTA</sequence>
<dbReference type="SMART" id="SM00357">
    <property type="entry name" value="CSP"/>
    <property type="match status" value="1"/>
</dbReference>
<dbReference type="SUPFAM" id="SSF50249">
    <property type="entry name" value="Nucleic acid-binding proteins"/>
    <property type="match status" value="1"/>
</dbReference>
<dbReference type="EMBL" id="JACXYU010000005">
    <property type="protein sequence ID" value="MBD3932378.1"/>
    <property type="molecule type" value="Genomic_DNA"/>
</dbReference>
<comment type="caution">
    <text evidence="2">The sequence shown here is derived from an EMBL/GenBank/DDBJ whole genome shotgun (WGS) entry which is preliminary data.</text>
</comment>
<dbReference type="Proteomes" id="UP000632289">
    <property type="component" value="Unassembled WGS sequence"/>
</dbReference>
<accession>A0A927EZK6</accession>
<keyword evidence="3" id="KW-1185">Reference proteome</keyword>
<dbReference type="GO" id="GO:0003676">
    <property type="term" value="F:nucleic acid binding"/>
    <property type="evidence" value="ECO:0007669"/>
    <property type="project" value="InterPro"/>
</dbReference>
<dbReference type="InterPro" id="IPR011129">
    <property type="entry name" value="CSD"/>
</dbReference>
<dbReference type="InterPro" id="IPR012340">
    <property type="entry name" value="NA-bd_OB-fold"/>
</dbReference>
<gene>
    <name evidence="2" type="ORF">IF129_12545</name>
</gene>
<dbReference type="AlphaFoldDB" id="A0A927EZK6"/>
<dbReference type="InterPro" id="IPR002059">
    <property type="entry name" value="CSP_DNA-bd"/>
</dbReference>
<dbReference type="Gene3D" id="2.40.50.140">
    <property type="entry name" value="Nucleic acid-binding proteins"/>
    <property type="match status" value="1"/>
</dbReference>
<organism evidence="2 3">
    <name type="scientific">Streptomyces chumphonensis</name>
    <dbReference type="NCBI Taxonomy" id="1214925"/>
    <lineage>
        <taxon>Bacteria</taxon>
        <taxon>Bacillati</taxon>
        <taxon>Actinomycetota</taxon>
        <taxon>Actinomycetes</taxon>
        <taxon>Kitasatosporales</taxon>
        <taxon>Streptomycetaceae</taxon>
        <taxon>Streptomyces</taxon>
    </lineage>
</organism>
<reference evidence="2" key="1">
    <citation type="submission" date="2020-09" db="EMBL/GenBank/DDBJ databases">
        <title>Secondary metabolite and genome analysis of marine Streptomyces chumphonensis KK1-2T.</title>
        <authorList>
            <person name="Phongsopitanun W."/>
            <person name="Kanchanasin P."/>
            <person name="Pittayakhajonwut P."/>
            <person name="Suwanborirux K."/>
            <person name="Tanasupawat S."/>
        </authorList>
    </citation>
    <scope>NUCLEOTIDE SEQUENCE</scope>
    <source>
        <strain evidence="2">KK1-2</strain>
    </source>
</reference>
<dbReference type="PRINTS" id="PR00050">
    <property type="entry name" value="COLDSHOCK"/>
</dbReference>
<dbReference type="PANTHER" id="PTHR11544">
    <property type="entry name" value="COLD SHOCK DOMAIN CONTAINING PROTEINS"/>
    <property type="match status" value="1"/>
</dbReference>